<dbReference type="OrthoDB" id="978497at2"/>
<evidence type="ECO:0000313" key="3">
    <source>
        <dbReference type="Proteomes" id="UP000076715"/>
    </source>
</evidence>
<evidence type="ECO:0000313" key="2">
    <source>
        <dbReference type="EMBL" id="KZS40633.1"/>
    </source>
</evidence>
<proteinExistence type="predicted"/>
<gene>
    <name evidence="2" type="ORF">AWE51_06700</name>
</gene>
<dbReference type="SUPFAM" id="SSF103515">
    <property type="entry name" value="Autotransporter"/>
    <property type="match status" value="1"/>
</dbReference>
<dbReference type="RefSeq" id="WP_066314305.1">
    <property type="nucleotide sequence ID" value="NZ_CANLSS010000008.1"/>
</dbReference>
<dbReference type="STRING" id="1642818.AWE51_06700"/>
<evidence type="ECO:0000256" key="1">
    <source>
        <dbReference type="SAM" id="SignalP"/>
    </source>
</evidence>
<feature type="chain" id="PRO_5007841704" description="Outer membrane protein beta-barrel domain-containing protein" evidence="1">
    <location>
        <begin position="25"/>
        <end position="221"/>
    </location>
</feature>
<evidence type="ECO:0008006" key="4">
    <source>
        <dbReference type="Google" id="ProtNLM"/>
    </source>
</evidence>
<keyword evidence="3" id="KW-1185">Reference proteome</keyword>
<name>A0A163ALP1_9FLAO</name>
<keyword evidence="1" id="KW-0732">Signal</keyword>
<organism evidence="2 3">
    <name type="scientific">Aquimarina aggregata</name>
    <dbReference type="NCBI Taxonomy" id="1642818"/>
    <lineage>
        <taxon>Bacteria</taxon>
        <taxon>Pseudomonadati</taxon>
        <taxon>Bacteroidota</taxon>
        <taxon>Flavobacteriia</taxon>
        <taxon>Flavobacteriales</taxon>
        <taxon>Flavobacteriaceae</taxon>
        <taxon>Aquimarina</taxon>
    </lineage>
</organism>
<sequence length="221" mass="24559">MKHSYSIKIISISLFILFSNLITAQIQNKDTIVSPFRKGKWLTGLSGTINSSTIELRNTNETTTTNEYGVNLTTGKFIKNRFLVGGTISANRSNNSGIVERTTENLFLGPIVSYYLSKVERGSLFFQASPGYVLYRDNTRIEQTNGFIEELAEGGGFGTLLGVGYSYAFFDVVTFDIGLKTNLLWINIDQESTPINTITSEAIFVNSISFSFGFNILVDQF</sequence>
<comment type="caution">
    <text evidence="2">The sequence shown here is derived from an EMBL/GenBank/DDBJ whole genome shotgun (WGS) entry which is preliminary data.</text>
</comment>
<dbReference type="AlphaFoldDB" id="A0A163ALP1"/>
<reference evidence="2 3" key="1">
    <citation type="submission" date="2016-01" db="EMBL/GenBank/DDBJ databases">
        <title>The draft genome sequence of Aquimarina sp. RZW4-3-2.</title>
        <authorList>
            <person name="Wang Y."/>
        </authorList>
    </citation>
    <scope>NUCLEOTIDE SEQUENCE [LARGE SCALE GENOMIC DNA]</scope>
    <source>
        <strain evidence="2 3">RZW4-3-2</strain>
    </source>
</reference>
<dbReference type="EMBL" id="LQRT01000013">
    <property type="protein sequence ID" value="KZS40633.1"/>
    <property type="molecule type" value="Genomic_DNA"/>
</dbReference>
<accession>A0A163ALP1</accession>
<feature type="signal peptide" evidence="1">
    <location>
        <begin position="1"/>
        <end position="24"/>
    </location>
</feature>
<protein>
    <recommendedName>
        <fullName evidence="4">Outer membrane protein beta-barrel domain-containing protein</fullName>
    </recommendedName>
</protein>
<dbReference type="InterPro" id="IPR036709">
    <property type="entry name" value="Autotransporte_beta_dom_sf"/>
</dbReference>
<dbReference type="Proteomes" id="UP000076715">
    <property type="component" value="Unassembled WGS sequence"/>
</dbReference>